<dbReference type="InterPro" id="IPR029063">
    <property type="entry name" value="SAM-dependent_MTases_sf"/>
</dbReference>
<dbReference type="RefSeq" id="WP_006886335.1">
    <property type="nucleotide sequence ID" value="NZ_AFVJ01000013.1"/>
</dbReference>
<comment type="similarity">
    <text evidence="7">Belongs to the class I-like SAM-binding methyltransferase superfamily. TrmB family.</text>
</comment>
<dbReference type="UniPathway" id="UPA00989"/>
<feature type="binding site" evidence="7">
    <location>
        <position position="111"/>
    </location>
    <ligand>
        <name>substrate</name>
    </ligand>
</feature>
<dbReference type="Gene3D" id="3.40.50.150">
    <property type="entry name" value="Vaccinia Virus protein VP39"/>
    <property type="match status" value="1"/>
</dbReference>
<sequence>MRIRNNPKATVILDNCEFVIKNFPFTIKEDDVLEIGAGKGEMICKLAQLNPNIRYIAFEKFETIAAMIVKKINELELKNLYVICKDAATINELIKGQTNNIWLTFSDPWPKKRHAKRRLTNREFLKQYQELLTKNGLLKFKTDNDKLFEYSIEEFNDQKWDIINITNDLHNSEFNLNNIRTGYEQKFASIGKNINYLEAKKPNKI</sequence>
<dbReference type="STRING" id="1034808.GIG_01354"/>
<proteinExistence type="inferred from homology"/>
<dbReference type="EMBL" id="AFVJ01000013">
    <property type="protein sequence ID" value="EGS29400.1"/>
    <property type="molecule type" value="Genomic_DNA"/>
</dbReference>
<comment type="catalytic activity">
    <reaction evidence="1 7">
        <text>guanosine(46) in tRNA + S-adenosyl-L-methionine = N(7)-methylguanosine(46) in tRNA + S-adenosyl-L-homocysteine</text>
        <dbReference type="Rhea" id="RHEA:42708"/>
        <dbReference type="Rhea" id="RHEA-COMP:10188"/>
        <dbReference type="Rhea" id="RHEA-COMP:10189"/>
        <dbReference type="ChEBI" id="CHEBI:57856"/>
        <dbReference type="ChEBI" id="CHEBI:59789"/>
        <dbReference type="ChEBI" id="CHEBI:74269"/>
        <dbReference type="ChEBI" id="CHEBI:74480"/>
        <dbReference type="EC" id="2.1.1.33"/>
    </reaction>
</comment>
<comment type="caution">
    <text evidence="8">The sequence shown here is derived from an EMBL/GenBank/DDBJ whole genome shotgun (WGS) entry which is preliminary data.</text>
</comment>
<evidence type="ECO:0000313" key="9">
    <source>
        <dbReference type="Proteomes" id="UP000005055"/>
    </source>
</evidence>
<evidence type="ECO:0000256" key="5">
    <source>
        <dbReference type="ARBA" id="ARBA00022691"/>
    </source>
</evidence>
<keyword evidence="6 7" id="KW-0819">tRNA processing</keyword>
<dbReference type="InterPro" id="IPR055361">
    <property type="entry name" value="tRNA_methyltr_TrmB_bact"/>
</dbReference>
<dbReference type="NCBIfam" id="NF001080">
    <property type="entry name" value="PRK00121.2-2"/>
    <property type="match status" value="1"/>
</dbReference>
<dbReference type="GO" id="GO:0043527">
    <property type="term" value="C:tRNA methyltransferase complex"/>
    <property type="evidence" value="ECO:0007669"/>
    <property type="project" value="TreeGrafter"/>
</dbReference>
<dbReference type="PROSITE" id="PS51625">
    <property type="entry name" value="SAM_MT_TRMB"/>
    <property type="match status" value="1"/>
</dbReference>
<feature type="binding site" evidence="7">
    <location>
        <position position="107"/>
    </location>
    <ligand>
        <name>S-adenosyl-L-methionine</name>
        <dbReference type="ChEBI" id="CHEBI:59789"/>
    </ligand>
</feature>
<dbReference type="HAMAP" id="MF_01057">
    <property type="entry name" value="tRNA_methyltr_TrmB"/>
    <property type="match status" value="1"/>
</dbReference>
<evidence type="ECO:0000313" key="8">
    <source>
        <dbReference type="EMBL" id="EGS29400.1"/>
    </source>
</evidence>
<evidence type="ECO:0000256" key="7">
    <source>
        <dbReference type="HAMAP-Rule" id="MF_01057"/>
    </source>
</evidence>
<keyword evidence="9" id="KW-1185">Reference proteome</keyword>
<dbReference type="SUPFAM" id="SSF53335">
    <property type="entry name" value="S-adenosyl-L-methionine-dependent methyltransferases"/>
    <property type="match status" value="1"/>
</dbReference>
<evidence type="ECO:0000256" key="3">
    <source>
        <dbReference type="ARBA" id="ARBA00022603"/>
    </source>
</evidence>
<dbReference type="InterPro" id="IPR003358">
    <property type="entry name" value="tRNA_(Gua-N-7)_MeTrfase_Trmb"/>
</dbReference>
<name>F9QCW6_9BACT</name>
<gene>
    <name evidence="7 8" type="primary">trmB</name>
    <name evidence="8" type="ORF">GIG_01354</name>
</gene>
<dbReference type="Pfam" id="PF02390">
    <property type="entry name" value="Methyltransf_4"/>
    <property type="match status" value="1"/>
</dbReference>
<dbReference type="CDD" id="cd02440">
    <property type="entry name" value="AdoMet_MTases"/>
    <property type="match status" value="1"/>
</dbReference>
<evidence type="ECO:0000256" key="4">
    <source>
        <dbReference type="ARBA" id="ARBA00022679"/>
    </source>
</evidence>
<keyword evidence="4 7" id="KW-0808">Transferase</keyword>
<comment type="function">
    <text evidence="2 7">Catalyzes the formation of N(7)-methylguanine at position 46 (m7G46) in tRNA.</text>
</comment>
<feature type="binding site" evidence="7">
    <location>
        <begin position="181"/>
        <end position="184"/>
    </location>
    <ligand>
        <name>substrate</name>
    </ligand>
</feature>
<dbReference type="NCBIfam" id="TIGR00091">
    <property type="entry name" value="tRNA (guanosine(46)-N7)-methyltransferase TrmB"/>
    <property type="match status" value="1"/>
</dbReference>
<evidence type="ECO:0000256" key="1">
    <source>
        <dbReference type="ARBA" id="ARBA00000142"/>
    </source>
</evidence>
<evidence type="ECO:0000256" key="6">
    <source>
        <dbReference type="ARBA" id="ARBA00022694"/>
    </source>
</evidence>
<dbReference type="AlphaFoldDB" id="F9QCW6"/>
<dbReference type="EC" id="2.1.1.33" evidence="7"/>
<dbReference type="eggNOG" id="COG0220">
    <property type="taxonomic scope" value="Bacteria"/>
</dbReference>
<dbReference type="GO" id="GO:0008176">
    <property type="term" value="F:tRNA (guanine(46)-N7)-methyltransferase activity"/>
    <property type="evidence" value="ECO:0007669"/>
    <property type="project" value="UniProtKB-UniRule"/>
</dbReference>
<dbReference type="Proteomes" id="UP000005055">
    <property type="component" value="Unassembled WGS sequence"/>
</dbReference>
<dbReference type="PANTHER" id="PTHR23417:SF14">
    <property type="entry name" value="PENTACOTRIPEPTIDE-REPEAT REGION OF PRORP DOMAIN-CONTAINING PROTEIN"/>
    <property type="match status" value="1"/>
</dbReference>
<comment type="caution">
    <text evidence="7">Lacks conserved residue(s) required for the propagation of feature annotation.</text>
</comment>
<feature type="binding site" evidence="7">
    <location>
        <position position="86"/>
    </location>
    <ligand>
        <name>S-adenosyl-L-methionine</name>
        <dbReference type="ChEBI" id="CHEBI:59789"/>
    </ligand>
</feature>
<feature type="binding site" evidence="7">
    <location>
        <position position="143"/>
    </location>
    <ligand>
        <name>substrate</name>
    </ligand>
</feature>
<evidence type="ECO:0000256" key="2">
    <source>
        <dbReference type="ARBA" id="ARBA00003015"/>
    </source>
</evidence>
<dbReference type="PANTHER" id="PTHR23417">
    <property type="entry name" value="3-DEOXY-D-MANNO-OCTULOSONIC-ACID TRANSFERASE/TRNA GUANINE-N 7 - -METHYLTRANSFERASE"/>
    <property type="match status" value="1"/>
</dbReference>
<feature type="binding site" evidence="7">
    <location>
        <position position="59"/>
    </location>
    <ligand>
        <name>S-adenosyl-L-methionine</name>
        <dbReference type="ChEBI" id="CHEBI:59789"/>
    </ligand>
</feature>
<reference evidence="8 9" key="1">
    <citation type="journal article" date="2011" name="J. Bacteriol.">
        <title>Genome Sequence of Duck Pathogen Mycoplasma anatis Strain 1340.</title>
        <authorList>
            <person name="Guo Z."/>
            <person name="Chen P."/>
            <person name="Ren P."/>
            <person name="Kuang S."/>
            <person name="Zhou Z."/>
            <person name="Li Z."/>
            <person name="Liu M."/>
            <person name="Shi D."/>
            <person name="Xiao Y."/>
            <person name="Wang X."/>
            <person name="Zhou R."/>
            <person name="Jin H."/>
            <person name="Bi D."/>
        </authorList>
    </citation>
    <scope>NUCLEOTIDE SEQUENCE [LARGE SCALE GENOMIC DNA]</scope>
    <source>
        <strain evidence="8 9">1340</strain>
    </source>
</reference>
<organism evidence="8 9">
    <name type="scientific">Mycoplasmopsis anatis 1340</name>
    <dbReference type="NCBI Taxonomy" id="1034808"/>
    <lineage>
        <taxon>Bacteria</taxon>
        <taxon>Bacillati</taxon>
        <taxon>Mycoplasmatota</taxon>
        <taxon>Mycoplasmoidales</taxon>
        <taxon>Metamycoplasmataceae</taxon>
        <taxon>Mycoplasmopsis</taxon>
    </lineage>
</organism>
<dbReference type="GeneID" id="65653788"/>
<feature type="binding site" evidence="7">
    <location>
        <position position="34"/>
    </location>
    <ligand>
        <name>S-adenosyl-L-methionine</name>
        <dbReference type="ChEBI" id="CHEBI:59789"/>
    </ligand>
</feature>
<accession>F9QCW6</accession>
<comment type="pathway">
    <text evidence="7">tRNA modification; N(7)-methylguanine-tRNA biosynthesis.</text>
</comment>
<protein>
    <recommendedName>
        <fullName evidence="7">tRNA (guanine-N(7)-)-methyltransferase</fullName>
        <ecNumber evidence="7">2.1.1.33</ecNumber>
    </recommendedName>
    <alternativeName>
        <fullName evidence="7">tRNA (guanine(46)-N(7))-methyltransferase</fullName>
    </alternativeName>
    <alternativeName>
        <fullName evidence="7">tRNA(m7G46)-methyltransferase</fullName>
    </alternativeName>
</protein>
<keyword evidence="5 7" id="KW-0949">S-adenosyl-L-methionine</keyword>
<keyword evidence="3 7" id="KW-0489">Methyltransferase</keyword>